<dbReference type="InterPro" id="IPR011991">
    <property type="entry name" value="ArsR-like_HTH"/>
</dbReference>
<comment type="caution">
    <text evidence="5">The sequence shown here is derived from an EMBL/GenBank/DDBJ whole genome shotgun (WGS) entry which is preliminary data.</text>
</comment>
<keyword evidence="1" id="KW-0805">Transcription regulation</keyword>
<dbReference type="InterPro" id="IPR001845">
    <property type="entry name" value="HTH_ArsR_DNA-bd_dom"/>
</dbReference>
<dbReference type="Gene3D" id="1.10.10.10">
    <property type="entry name" value="Winged helix-like DNA-binding domain superfamily/Winged helix DNA-binding domain"/>
    <property type="match status" value="1"/>
</dbReference>
<dbReference type="GO" id="GO:0003700">
    <property type="term" value="F:DNA-binding transcription factor activity"/>
    <property type="evidence" value="ECO:0007669"/>
    <property type="project" value="InterPro"/>
</dbReference>
<dbReference type="RefSeq" id="WP_097642234.1">
    <property type="nucleotide sequence ID" value="NZ_NQWI01000002.1"/>
</dbReference>
<dbReference type="PRINTS" id="PR00778">
    <property type="entry name" value="HTHARSR"/>
</dbReference>
<protein>
    <submittedName>
        <fullName evidence="5">Transcriptional regulator</fullName>
    </submittedName>
</protein>
<evidence type="ECO:0000313" key="6">
    <source>
        <dbReference type="Proteomes" id="UP000220527"/>
    </source>
</evidence>
<evidence type="ECO:0000256" key="3">
    <source>
        <dbReference type="ARBA" id="ARBA00023163"/>
    </source>
</evidence>
<dbReference type="PANTHER" id="PTHR43132:SF2">
    <property type="entry name" value="ARSENICAL RESISTANCE OPERON REPRESSOR ARSR-RELATED"/>
    <property type="match status" value="1"/>
</dbReference>
<proteinExistence type="predicted"/>
<keyword evidence="3" id="KW-0804">Transcription</keyword>
<evidence type="ECO:0000259" key="4">
    <source>
        <dbReference type="PROSITE" id="PS50987"/>
    </source>
</evidence>
<dbReference type="SUPFAM" id="SSF46785">
    <property type="entry name" value="Winged helix' DNA-binding domain"/>
    <property type="match status" value="1"/>
</dbReference>
<accession>A0A2A6RPY8</accession>
<evidence type="ECO:0000313" key="5">
    <source>
        <dbReference type="EMBL" id="PDW04996.1"/>
    </source>
</evidence>
<dbReference type="PROSITE" id="PS50987">
    <property type="entry name" value="HTH_ARSR_2"/>
    <property type="match status" value="1"/>
</dbReference>
<sequence>MDNATATHQARLFKALMHPVRIQILELLRGGEQCVCHLEAYLDLRQAYVSQQLAVLRKAGLVSDRRDGPNSYYQIARPELLQLLDLARTMVCPEGSTLAKHRVTCPCPRCNPSRDEAIQTRILKLKEELPC</sequence>
<evidence type="ECO:0000256" key="2">
    <source>
        <dbReference type="ARBA" id="ARBA00023125"/>
    </source>
</evidence>
<name>A0A2A6RPY8_9CHLR</name>
<dbReference type="CDD" id="cd00090">
    <property type="entry name" value="HTH_ARSR"/>
    <property type="match status" value="1"/>
</dbReference>
<keyword evidence="6" id="KW-1185">Reference proteome</keyword>
<dbReference type="InterPro" id="IPR051011">
    <property type="entry name" value="Metal_resp_trans_reg"/>
</dbReference>
<dbReference type="OrthoDB" id="9798835at2"/>
<reference evidence="6" key="1">
    <citation type="submission" date="2017-08" db="EMBL/GenBank/DDBJ databases">
        <authorList>
            <person name="Grouzdev D.S."/>
            <person name="Gaisin V.A."/>
            <person name="Rysina M.S."/>
            <person name="Gorlenko V.M."/>
        </authorList>
    </citation>
    <scope>NUCLEOTIDE SEQUENCE [LARGE SCALE GENOMIC DNA]</scope>
    <source>
        <strain evidence="6">Kir15-3F</strain>
    </source>
</reference>
<dbReference type="Proteomes" id="UP000220527">
    <property type="component" value="Unassembled WGS sequence"/>
</dbReference>
<dbReference type="InterPro" id="IPR036388">
    <property type="entry name" value="WH-like_DNA-bd_sf"/>
</dbReference>
<gene>
    <name evidence="5" type="ORF">CJ255_01060</name>
</gene>
<dbReference type="GO" id="GO:0003677">
    <property type="term" value="F:DNA binding"/>
    <property type="evidence" value="ECO:0007669"/>
    <property type="project" value="UniProtKB-KW"/>
</dbReference>
<dbReference type="InterPro" id="IPR036390">
    <property type="entry name" value="WH_DNA-bd_sf"/>
</dbReference>
<dbReference type="EMBL" id="NQWI01000002">
    <property type="protein sequence ID" value="PDW04996.1"/>
    <property type="molecule type" value="Genomic_DNA"/>
</dbReference>
<dbReference type="SMART" id="SM00418">
    <property type="entry name" value="HTH_ARSR"/>
    <property type="match status" value="1"/>
</dbReference>
<dbReference type="Pfam" id="PF01022">
    <property type="entry name" value="HTH_5"/>
    <property type="match status" value="1"/>
</dbReference>
<evidence type="ECO:0000256" key="1">
    <source>
        <dbReference type="ARBA" id="ARBA00023015"/>
    </source>
</evidence>
<keyword evidence="2" id="KW-0238">DNA-binding</keyword>
<dbReference type="PANTHER" id="PTHR43132">
    <property type="entry name" value="ARSENICAL RESISTANCE OPERON REPRESSOR ARSR-RELATED"/>
    <property type="match status" value="1"/>
</dbReference>
<organism evidence="5 6">
    <name type="scientific">Candidatus Viridilinea mediisalina</name>
    <dbReference type="NCBI Taxonomy" id="2024553"/>
    <lineage>
        <taxon>Bacteria</taxon>
        <taxon>Bacillati</taxon>
        <taxon>Chloroflexota</taxon>
        <taxon>Chloroflexia</taxon>
        <taxon>Chloroflexales</taxon>
        <taxon>Chloroflexineae</taxon>
        <taxon>Oscillochloridaceae</taxon>
        <taxon>Candidatus Viridilinea</taxon>
    </lineage>
</organism>
<dbReference type="AlphaFoldDB" id="A0A2A6RPY8"/>
<dbReference type="NCBIfam" id="NF033788">
    <property type="entry name" value="HTH_metalloreg"/>
    <property type="match status" value="1"/>
</dbReference>
<feature type="domain" description="HTH arsR-type" evidence="4">
    <location>
        <begin position="1"/>
        <end position="95"/>
    </location>
</feature>